<protein>
    <submittedName>
        <fullName evidence="1">Uncharacterized protein</fullName>
    </submittedName>
</protein>
<dbReference type="EMBL" id="GBRH01164429">
    <property type="protein sequence ID" value="JAE33467.1"/>
    <property type="molecule type" value="Transcribed_RNA"/>
</dbReference>
<name>A0A0A9H9N4_ARUDO</name>
<proteinExistence type="predicted"/>
<sequence length="24" mass="2713">MLERDLFSSSTLRLPGCLCSISRK</sequence>
<dbReference type="AlphaFoldDB" id="A0A0A9H9N4"/>
<organism evidence="1">
    <name type="scientific">Arundo donax</name>
    <name type="common">Giant reed</name>
    <name type="synonym">Donax arundinaceus</name>
    <dbReference type="NCBI Taxonomy" id="35708"/>
    <lineage>
        <taxon>Eukaryota</taxon>
        <taxon>Viridiplantae</taxon>
        <taxon>Streptophyta</taxon>
        <taxon>Embryophyta</taxon>
        <taxon>Tracheophyta</taxon>
        <taxon>Spermatophyta</taxon>
        <taxon>Magnoliopsida</taxon>
        <taxon>Liliopsida</taxon>
        <taxon>Poales</taxon>
        <taxon>Poaceae</taxon>
        <taxon>PACMAD clade</taxon>
        <taxon>Arundinoideae</taxon>
        <taxon>Arundineae</taxon>
        <taxon>Arundo</taxon>
    </lineage>
</organism>
<accession>A0A0A9H9N4</accession>
<reference evidence="1" key="2">
    <citation type="journal article" date="2015" name="Data Brief">
        <title>Shoot transcriptome of the giant reed, Arundo donax.</title>
        <authorList>
            <person name="Barrero R.A."/>
            <person name="Guerrero F.D."/>
            <person name="Moolhuijzen P."/>
            <person name="Goolsby J.A."/>
            <person name="Tidwell J."/>
            <person name="Bellgard S.E."/>
            <person name="Bellgard M.I."/>
        </authorList>
    </citation>
    <scope>NUCLEOTIDE SEQUENCE</scope>
    <source>
        <tissue evidence="1">Shoot tissue taken approximately 20 cm above the soil surface</tissue>
    </source>
</reference>
<evidence type="ECO:0000313" key="1">
    <source>
        <dbReference type="EMBL" id="JAE33467.1"/>
    </source>
</evidence>
<reference evidence="1" key="1">
    <citation type="submission" date="2014-09" db="EMBL/GenBank/DDBJ databases">
        <authorList>
            <person name="Magalhaes I.L.F."/>
            <person name="Oliveira U."/>
            <person name="Santos F.R."/>
            <person name="Vidigal T.H.D.A."/>
            <person name="Brescovit A.D."/>
            <person name="Santos A.J."/>
        </authorList>
    </citation>
    <scope>NUCLEOTIDE SEQUENCE</scope>
    <source>
        <tissue evidence="1">Shoot tissue taken approximately 20 cm above the soil surface</tissue>
    </source>
</reference>